<dbReference type="PANTHER" id="PTHR46581:SF3">
    <property type="entry name" value="ARABINOSYLTRANSFERASE RRA3"/>
    <property type="match status" value="1"/>
</dbReference>
<sequence>MAVSNINLAQPGGMLDAWMRNVKRAGVTNAFVLALDDETKENVEKFGFPVFRMHQKIPKAQQGNGSNHAVSAMKFRILKEFLQLGYSVFLSDVDILTFKNPFEYLARDSDVEAMSDGWDKLTAYGYDDVMDDQEMGWSRYAHSIRVFCFNSGLFYIRASQASMDLIDKVIERVEGEGGWDQAIFNEVIFFPSHPNYKASGGDPSVTRRVLDMRLFMNSKYLFKYHRHEPDYHKHTPVMLHVNYHSNKFERMLAAEKRYVHGELTALDEFPVGS</sequence>
<name>A0AAD9MP88_PROWI</name>
<dbReference type="Gene3D" id="3.90.550.10">
    <property type="entry name" value="Spore Coat Polysaccharide Biosynthesis Protein SpsA, Chain A"/>
    <property type="match status" value="1"/>
</dbReference>
<keyword evidence="2" id="KW-0328">Glycosyltransferase</keyword>
<comment type="caution">
    <text evidence="4">The sequence shown here is derived from an EMBL/GenBank/DDBJ whole genome shotgun (WGS) entry which is preliminary data.</text>
</comment>
<keyword evidence="2" id="KW-0333">Golgi apparatus</keyword>
<dbReference type="GO" id="GO:0071555">
    <property type="term" value="P:cell wall organization"/>
    <property type="evidence" value="ECO:0007669"/>
    <property type="project" value="UniProtKB-KW"/>
</dbReference>
<evidence type="ECO:0000256" key="1">
    <source>
        <dbReference type="ARBA" id="ARBA00007033"/>
    </source>
</evidence>
<keyword evidence="5" id="KW-1185">Reference proteome</keyword>
<dbReference type="InterPro" id="IPR005069">
    <property type="entry name" value="Nucl-diP-sugar_transferase"/>
</dbReference>
<dbReference type="GO" id="GO:0080147">
    <property type="term" value="P:root hair cell development"/>
    <property type="evidence" value="ECO:0007669"/>
    <property type="project" value="InterPro"/>
</dbReference>
<dbReference type="Proteomes" id="UP001255856">
    <property type="component" value="Unassembled WGS sequence"/>
</dbReference>
<dbReference type="EC" id="2.4.2.-" evidence="2"/>
<comment type="similarity">
    <text evidence="1 2">Belongs to the glycosyltransferase 77 family.</text>
</comment>
<dbReference type="GO" id="GO:0016757">
    <property type="term" value="F:glycosyltransferase activity"/>
    <property type="evidence" value="ECO:0007669"/>
    <property type="project" value="UniProtKB-KW"/>
</dbReference>
<comment type="subcellular location">
    <subcellularLocation>
        <location evidence="2">Golgi apparatus membrane</location>
        <topology evidence="2">Single-pass type II membrane protein</topology>
    </subcellularLocation>
</comment>
<dbReference type="GO" id="GO:0000139">
    <property type="term" value="C:Golgi membrane"/>
    <property type="evidence" value="ECO:0007669"/>
    <property type="project" value="UniProtKB-SubCell"/>
</dbReference>
<organism evidence="4 5">
    <name type="scientific">Prototheca wickerhamii</name>
    <dbReference type="NCBI Taxonomy" id="3111"/>
    <lineage>
        <taxon>Eukaryota</taxon>
        <taxon>Viridiplantae</taxon>
        <taxon>Chlorophyta</taxon>
        <taxon>core chlorophytes</taxon>
        <taxon>Trebouxiophyceae</taxon>
        <taxon>Chlorellales</taxon>
        <taxon>Chlorellaceae</taxon>
        <taxon>Prototheca</taxon>
    </lineage>
</organism>
<evidence type="ECO:0000259" key="3">
    <source>
        <dbReference type="Pfam" id="PF03407"/>
    </source>
</evidence>
<dbReference type="Pfam" id="PF03407">
    <property type="entry name" value="Nucleotid_trans"/>
    <property type="match status" value="1"/>
</dbReference>
<evidence type="ECO:0000313" key="5">
    <source>
        <dbReference type="Proteomes" id="UP001255856"/>
    </source>
</evidence>
<dbReference type="PANTHER" id="PTHR46581">
    <property type="entry name" value="ARABINOSYLTRANSFERASE RRA3"/>
    <property type="match status" value="1"/>
</dbReference>
<proteinExistence type="inferred from homology"/>
<keyword evidence="2" id="KW-0812">Transmembrane</keyword>
<dbReference type="AlphaFoldDB" id="A0AAD9MP88"/>
<dbReference type="InterPro" id="IPR029044">
    <property type="entry name" value="Nucleotide-diphossugar_trans"/>
</dbReference>
<dbReference type="SUPFAM" id="SSF53448">
    <property type="entry name" value="Nucleotide-diphospho-sugar transferases"/>
    <property type="match status" value="1"/>
</dbReference>
<keyword evidence="2" id="KW-0961">Cell wall biogenesis/degradation</keyword>
<dbReference type="InterPro" id="IPR044290">
    <property type="entry name" value="RRA1/2/3"/>
</dbReference>
<keyword evidence="2" id="KW-0808">Transferase</keyword>
<dbReference type="EMBL" id="JASFZW010000001">
    <property type="protein sequence ID" value="KAK2080581.1"/>
    <property type="molecule type" value="Genomic_DNA"/>
</dbReference>
<evidence type="ECO:0000313" key="4">
    <source>
        <dbReference type="EMBL" id="KAK2080581.1"/>
    </source>
</evidence>
<keyword evidence="2" id="KW-0735">Signal-anchor</keyword>
<evidence type="ECO:0000256" key="2">
    <source>
        <dbReference type="RuleBase" id="RU363055"/>
    </source>
</evidence>
<accession>A0AAD9MP88</accession>
<feature type="domain" description="Nucleotide-diphospho-sugar transferase" evidence="3">
    <location>
        <begin position="27"/>
        <end position="251"/>
    </location>
</feature>
<gene>
    <name evidence="4" type="ORF">QBZ16_000435</name>
</gene>
<protein>
    <recommendedName>
        <fullName evidence="2">Glycosyltransferase</fullName>
        <ecNumber evidence="2">2.4.2.-</ecNumber>
    </recommendedName>
</protein>
<reference evidence="4" key="1">
    <citation type="submission" date="2021-01" db="EMBL/GenBank/DDBJ databases">
        <authorList>
            <person name="Eckstrom K.M.E."/>
        </authorList>
    </citation>
    <scope>NUCLEOTIDE SEQUENCE</scope>
    <source>
        <strain evidence="4">UVCC 0001</strain>
    </source>
</reference>